<feature type="domain" description="Transferrin-like" evidence="7">
    <location>
        <begin position="30"/>
        <end position="349"/>
    </location>
</feature>
<dbReference type="GO" id="GO:0006826">
    <property type="term" value="P:iron ion transport"/>
    <property type="evidence" value="ECO:0007669"/>
    <property type="project" value="UniProtKB-KW"/>
</dbReference>
<protein>
    <recommendedName>
        <fullName evidence="3">Transferrin</fullName>
    </recommendedName>
</protein>
<feature type="disulfide bond" evidence="5">
    <location>
        <begin position="579"/>
        <end position="591"/>
    </location>
</feature>
<keyword evidence="3" id="KW-0408">Iron</keyword>
<evidence type="ECO:0000259" key="7">
    <source>
        <dbReference type="PROSITE" id="PS51408"/>
    </source>
</evidence>
<sequence length="663" mass="74950">MNVGSISYHIFICAAFCALYEYGAVFAEKLNVCVVRSPHTSKEIDRICPNLKLAPFQCVIAKDRFDCLRRLSTGEADMAALQAEDLVAASMYNEYDLLVTHELRLFYNVEQQFEMVVLVRQNIKNVGNVKGKRFCHPGFESSDTFTKALSMYFENWIIPKECNPKKTLLENRIESLSNFFEEACIAGPWIADAALDTQLKSKYKNLCALCDNAASCYTGDKYHGVEGAILCLTDNVGDIAWVRLDAALVYFKSVDVNKEDYSYLCPDGMTRPVKTENPCVWLKRPSSVILTRNTMAQRVVEIIDSKVNDRTQWKSKLQDLLMAYHTTLVKMETMDTPADYLRRYPGFLSANNRATCRPSRRVRWCVSSNLEDRKCRWLREASLVYGIDPAISCNLESSRASCLEAIRDQRADIFVSIPEERLQVSKKGLKPILHVTSNKKNDLDRIVAIVKKDSPYKSLKDLKGAKACFTKYESIGWNAFVTIMRNISNWGCSDINAVGNFFGDSCVPGLPITDKNVPHNLYSLCHQDENAADDIKTMSCLKSGRADVVFVNLKNVQKEINILEEGSSNVTNKQYKILCMDKTLNEKDEACSLTWTTLAAVVAHENITDLRRTEIYSMLLSMDEFFGASYPGFTPAFSLYGTYDDNRNVIFPVSIMTQVIGMI</sequence>
<feature type="domain" description="Transferrin-like" evidence="7">
    <location>
        <begin position="362"/>
        <end position="663"/>
    </location>
</feature>
<dbReference type="SMART" id="SM00094">
    <property type="entry name" value="TR_FER"/>
    <property type="match status" value="1"/>
</dbReference>
<comment type="similarity">
    <text evidence="3">Belongs to the transferrin family.</text>
</comment>
<keyword evidence="2 5" id="KW-1015">Disulfide bond</keyword>
<accession>A0AAD9VS20</accession>
<dbReference type="GO" id="GO:0046872">
    <property type="term" value="F:metal ion binding"/>
    <property type="evidence" value="ECO:0007669"/>
    <property type="project" value="UniProtKB-KW"/>
</dbReference>
<keyword evidence="3" id="KW-0813">Transport</keyword>
<dbReference type="AlphaFoldDB" id="A0AAD9VS20"/>
<organism evidence="8 9">
    <name type="scientific">Odynerus spinipes</name>
    <dbReference type="NCBI Taxonomy" id="1348599"/>
    <lineage>
        <taxon>Eukaryota</taxon>
        <taxon>Metazoa</taxon>
        <taxon>Ecdysozoa</taxon>
        <taxon>Arthropoda</taxon>
        <taxon>Hexapoda</taxon>
        <taxon>Insecta</taxon>
        <taxon>Pterygota</taxon>
        <taxon>Neoptera</taxon>
        <taxon>Endopterygota</taxon>
        <taxon>Hymenoptera</taxon>
        <taxon>Apocrita</taxon>
        <taxon>Aculeata</taxon>
        <taxon>Vespoidea</taxon>
        <taxon>Vespidae</taxon>
        <taxon>Eumeninae</taxon>
        <taxon>Odynerus</taxon>
    </lineage>
</organism>
<feature type="chain" id="PRO_5042101271" description="Transferrin" evidence="6">
    <location>
        <begin position="28"/>
        <end position="663"/>
    </location>
</feature>
<dbReference type="Proteomes" id="UP001258017">
    <property type="component" value="Unassembled WGS sequence"/>
</dbReference>
<evidence type="ECO:0000256" key="6">
    <source>
        <dbReference type="SAM" id="SignalP"/>
    </source>
</evidence>
<feature type="signal peptide" evidence="6">
    <location>
        <begin position="1"/>
        <end position="27"/>
    </location>
</feature>
<feature type="disulfide bond" evidence="5">
    <location>
        <begin position="468"/>
        <end position="540"/>
    </location>
</feature>
<keyword evidence="3" id="KW-0410">Iron transport</keyword>
<evidence type="ECO:0000313" key="8">
    <source>
        <dbReference type="EMBL" id="KAK2584704.1"/>
    </source>
</evidence>
<dbReference type="PROSITE" id="PS51408">
    <property type="entry name" value="TRANSFERRIN_LIKE_4"/>
    <property type="match status" value="2"/>
</dbReference>
<reference evidence="8" key="1">
    <citation type="submission" date="2021-08" db="EMBL/GenBank/DDBJ databases">
        <authorList>
            <person name="Misof B."/>
            <person name="Oliver O."/>
            <person name="Podsiadlowski L."/>
            <person name="Donath A."/>
            <person name="Peters R."/>
            <person name="Mayer C."/>
            <person name="Rust J."/>
            <person name="Gunkel S."/>
            <person name="Lesny P."/>
            <person name="Martin S."/>
            <person name="Oeyen J.P."/>
            <person name="Petersen M."/>
            <person name="Panagiotis P."/>
            <person name="Wilbrandt J."/>
            <person name="Tanja T."/>
        </authorList>
    </citation>
    <scope>NUCLEOTIDE SEQUENCE</scope>
    <source>
        <strain evidence="8">GBR_01_08_01A</strain>
        <tissue evidence="8">Thorax + abdomen</tissue>
    </source>
</reference>
<evidence type="ECO:0000256" key="2">
    <source>
        <dbReference type="ARBA" id="ARBA00023157"/>
    </source>
</evidence>
<feature type="disulfide bond" evidence="5">
    <location>
        <begin position="365"/>
        <end position="402"/>
    </location>
</feature>
<comment type="function">
    <text evidence="3">Transferrins are iron binding transport proteins which bind Fe(3+) ion in association with the binding of an anion, usually bicarbonate.</text>
</comment>
<dbReference type="PRINTS" id="PR00422">
    <property type="entry name" value="TRANSFERRIN"/>
</dbReference>
<dbReference type="PANTHER" id="PTHR11485">
    <property type="entry name" value="TRANSFERRIN"/>
    <property type="match status" value="1"/>
</dbReference>
<dbReference type="GO" id="GO:0005886">
    <property type="term" value="C:plasma membrane"/>
    <property type="evidence" value="ECO:0007669"/>
    <property type="project" value="TreeGrafter"/>
</dbReference>
<dbReference type="Pfam" id="PF00405">
    <property type="entry name" value="Transferrin"/>
    <property type="match status" value="2"/>
</dbReference>
<dbReference type="Gene3D" id="3.40.190.10">
    <property type="entry name" value="Periplasmic binding protein-like II"/>
    <property type="match status" value="4"/>
</dbReference>
<name>A0AAD9VS20_9HYME</name>
<dbReference type="GO" id="GO:0055037">
    <property type="term" value="C:recycling endosome"/>
    <property type="evidence" value="ECO:0007669"/>
    <property type="project" value="TreeGrafter"/>
</dbReference>
<keyword evidence="6" id="KW-0732">Signal</keyword>
<keyword evidence="3" id="KW-0406">Ion transport</keyword>
<feature type="disulfide bond" evidence="5">
    <location>
        <begin position="33"/>
        <end position="67"/>
    </location>
</feature>
<keyword evidence="1" id="KW-0677">Repeat</keyword>
<dbReference type="SUPFAM" id="SSF53850">
    <property type="entry name" value="Periplasmic binding protein-like II"/>
    <property type="match status" value="2"/>
</dbReference>
<comment type="caution">
    <text evidence="8">The sequence shown here is derived from an EMBL/GenBank/DDBJ whole genome shotgun (WGS) entry which is preliminary data.</text>
</comment>
<feature type="disulfide bond" evidence="5">
    <location>
        <begin position="184"/>
        <end position="210"/>
    </location>
</feature>
<proteinExistence type="inferred from homology"/>
<dbReference type="InterPro" id="IPR001156">
    <property type="entry name" value="Transferrin-like_dom"/>
</dbReference>
<dbReference type="EMBL" id="JAIFRP010000026">
    <property type="protein sequence ID" value="KAK2584704.1"/>
    <property type="molecule type" value="Genomic_DNA"/>
</dbReference>
<feature type="binding site" evidence="4">
    <location>
        <position position="470"/>
    </location>
    <ligand>
        <name>hydrogencarbonate</name>
        <dbReference type="ChEBI" id="CHEBI:17544"/>
        <label>1</label>
    </ligand>
</feature>
<dbReference type="GO" id="GO:0005615">
    <property type="term" value="C:extracellular space"/>
    <property type="evidence" value="ECO:0007669"/>
    <property type="project" value="InterPro"/>
</dbReference>
<reference evidence="8" key="2">
    <citation type="journal article" date="2023" name="Commun. Biol.">
        <title>Intrasexual cuticular hydrocarbon dimorphism in a wasp sheds light on hydrocarbon biosynthesis genes in Hymenoptera.</title>
        <authorList>
            <person name="Moris V.C."/>
            <person name="Podsiadlowski L."/>
            <person name="Martin S."/>
            <person name="Oeyen J.P."/>
            <person name="Donath A."/>
            <person name="Petersen M."/>
            <person name="Wilbrandt J."/>
            <person name="Misof B."/>
            <person name="Liedtke D."/>
            <person name="Thamm M."/>
            <person name="Scheiner R."/>
            <person name="Schmitt T."/>
            <person name="Niehuis O."/>
        </authorList>
    </citation>
    <scope>NUCLEOTIDE SEQUENCE</scope>
    <source>
        <strain evidence="8">GBR_01_08_01A</strain>
    </source>
</reference>
<feature type="binding site" evidence="4">
    <location>
        <position position="476"/>
    </location>
    <ligand>
        <name>hydrogencarbonate</name>
        <dbReference type="ChEBI" id="CHEBI:17544"/>
        <label>1</label>
    </ligand>
</feature>
<gene>
    <name evidence="8" type="ORF">KPH14_007038</name>
</gene>
<evidence type="ECO:0000256" key="3">
    <source>
        <dbReference type="PIRNR" id="PIRNR002549"/>
    </source>
</evidence>
<dbReference type="PANTHER" id="PTHR11485:SF54">
    <property type="entry name" value="TRANSFERRIN"/>
    <property type="match status" value="1"/>
</dbReference>
<feature type="disulfide bond" evidence="5">
    <location>
        <begin position="375"/>
        <end position="393"/>
    </location>
</feature>
<dbReference type="InterPro" id="IPR016357">
    <property type="entry name" value="Transferrin"/>
</dbReference>
<feature type="disulfide bond" evidence="5">
    <location>
        <begin position="135"/>
        <end position="231"/>
    </location>
</feature>
<keyword evidence="3" id="KW-0479">Metal-binding</keyword>
<keyword evidence="9" id="KW-1185">Reference proteome</keyword>
<dbReference type="PIRSF" id="PIRSF002549">
    <property type="entry name" value="Transferrin"/>
    <property type="match status" value="1"/>
</dbReference>
<feature type="disulfide bond" evidence="5">
    <location>
        <begin position="265"/>
        <end position="279"/>
    </location>
</feature>
<evidence type="ECO:0000313" key="9">
    <source>
        <dbReference type="Proteomes" id="UP001258017"/>
    </source>
</evidence>
<evidence type="ECO:0000256" key="4">
    <source>
        <dbReference type="PIRSR" id="PIRSR002549-2"/>
    </source>
</evidence>
<evidence type="ECO:0000256" key="1">
    <source>
        <dbReference type="ARBA" id="ARBA00022737"/>
    </source>
</evidence>
<evidence type="ECO:0000256" key="5">
    <source>
        <dbReference type="PIRSR" id="PIRSR002549-4"/>
    </source>
</evidence>
<dbReference type="CDD" id="cd13529">
    <property type="entry name" value="PBP2_transferrin"/>
    <property type="match status" value="1"/>
</dbReference>
<dbReference type="GO" id="GO:0005769">
    <property type="term" value="C:early endosome"/>
    <property type="evidence" value="ECO:0007669"/>
    <property type="project" value="TreeGrafter"/>
</dbReference>